<dbReference type="SUPFAM" id="SSF53474">
    <property type="entry name" value="alpha/beta-Hydrolases"/>
    <property type="match status" value="1"/>
</dbReference>
<evidence type="ECO:0000256" key="1">
    <source>
        <dbReference type="ARBA" id="ARBA00022801"/>
    </source>
</evidence>
<dbReference type="InterPro" id="IPR011659">
    <property type="entry name" value="WD40"/>
</dbReference>
<feature type="compositionally biased region" description="Low complexity" evidence="3">
    <location>
        <begin position="89"/>
        <end position="99"/>
    </location>
</feature>
<protein>
    <submittedName>
        <fullName evidence="5">Prolyl oligopeptidase family serine peptidase</fullName>
    </submittedName>
</protein>
<dbReference type="Pfam" id="PF00326">
    <property type="entry name" value="Peptidase_S9"/>
    <property type="match status" value="1"/>
</dbReference>
<feature type="compositionally biased region" description="Low complexity" evidence="3">
    <location>
        <begin position="119"/>
        <end position="157"/>
    </location>
</feature>
<feature type="compositionally biased region" description="Basic and acidic residues" evidence="3">
    <location>
        <begin position="52"/>
        <end position="72"/>
    </location>
</feature>
<dbReference type="InterPro" id="IPR011042">
    <property type="entry name" value="6-blade_b-propeller_TolB-like"/>
</dbReference>
<dbReference type="AlphaFoldDB" id="A0A5C6JTL9"/>
<dbReference type="EMBL" id="VOGW01000087">
    <property type="protein sequence ID" value="TWV46034.1"/>
    <property type="molecule type" value="Genomic_DNA"/>
</dbReference>
<dbReference type="GO" id="GO:0006508">
    <property type="term" value="P:proteolysis"/>
    <property type="evidence" value="ECO:0007669"/>
    <property type="project" value="InterPro"/>
</dbReference>
<dbReference type="Proteomes" id="UP000320481">
    <property type="component" value="Unassembled WGS sequence"/>
</dbReference>
<dbReference type="InterPro" id="IPR002470">
    <property type="entry name" value="Peptidase_S9A"/>
</dbReference>
<dbReference type="PANTHER" id="PTHR42776">
    <property type="entry name" value="SERINE PEPTIDASE S9 FAMILY MEMBER"/>
    <property type="match status" value="1"/>
</dbReference>
<dbReference type="InterPro" id="IPR029058">
    <property type="entry name" value="AB_hydrolase_fold"/>
</dbReference>
<evidence type="ECO:0000256" key="3">
    <source>
        <dbReference type="SAM" id="MobiDB-lite"/>
    </source>
</evidence>
<feature type="compositionally biased region" description="Basic and acidic residues" evidence="3">
    <location>
        <begin position="23"/>
        <end position="41"/>
    </location>
</feature>
<evidence type="ECO:0000313" key="5">
    <source>
        <dbReference type="EMBL" id="TWV46034.1"/>
    </source>
</evidence>
<dbReference type="Pfam" id="PF07676">
    <property type="entry name" value="PD40"/>
    <property type="match status" value="1"/>
</dbReference>
<dbReference type="GO" id="GO:0004252">
    <property type="term" value="F:serine-type endopeptidase activity"/>
    <property type="evidence" value="ECO:0007669"/>
    <property type="project" value="InterPro"/>
</dbReference>
<name>A0A5C6JTL9_9ACTN</name>
<dbReference type="PRINTS" id="PR00862">
    <property type="entry name" value="PROLIGOPTASE"/>
</dbReference>
<keyword evidence="1" id="KW-0378">Hydrolase</keyword>
<dbReference type="Gene3D" id="3.40.50.1820">
    <property type="entry name" value="alpha/beta hydrolase"/>
    <property type="match status" value="1"/>
</dbReference>
<evidence type="ECO:0000259" key="4">
    <source>
        <dbReference type="Pfam" id="PF00326"/>
    </source>
</evidence>
<dbReference type="Gene3D" id="2.120.10.30">
    <property type="entry name" value="TolB, C-terminal domain"/>
    <property type="match status" value="1"/>
</dbReference>
<evidence type="ECO:0000256" key="2">
    <source>
        <dbReference type="ARBA" id="ARBA00022825"/>
    </source>
</evidence>
<keyword evidence="2" id="KW-0645">Protease</keyword>
<gene>
    <name evidence="5" type="ORF">FRZ03_15635</name>
</gene>
<comment type="caution">
    <text evidence="5">The sequence shown here is derived from an EMBL/GenBank/DDBJ whole genome shotgun (WGS) entry which is preliminary data.</text>
</comment>
<feature type="domain" description="Peptidase S9 prolyl oligopeptidase catalytic" evidence="4">
    <location>
        <begin position="701"/>
        <end position="901"/>
    </location>
</feature>
<organism evidence="5 6">
    <name type="scientific">Streptomyces misionensis</name>
    <dbReference type="NCBI Taxonomy" id="67331"/>
    <lineage>
        <taxon>Bacteria</taxon>
        <taxon>Bacillati</taxon>
        <taxon>Actinomycetota</taxon>
        <taxon>Actinomycetes</taxon>
        <taxon>Kitasatosporales</taxon>
        <taxon>Streptomycetaceae</taxon>
        <taxon>Streptomyces</taxon>
    </lineage>
</organism>
<feature type="region of interest" description="Disordered" evidence="3">
    <location>
        <begin position="1"/>
        <end position="196"/>
    </location>
</feature>
<reference evidence="5" key="1">
    <citation type="journal article" date="2019" name="Microbiol. Resour. Announc.">
        <title>Draft Genomic Sequences of Streptomyces misionensis and Streptomyces albidoflavus, bacteria applied for phytopathogen biocontrol.</title>
        <authorList>
            <person name="Pylro V."/>
            <person name="Dias A."/>
            <person name="Andreote F."/>
            <person name="Varani A."/>
            <person name="Andreote C."/>
            <person name="Bernardo E."/>
            <person name="Martins T."/>
        </authorList>
    </citation>
    <scope>NUCLEOTIDE SEQUENCE [LARGE SCALE GENOMIC DNA]</scope>
    <source>
        <strain evidence="5">66</strain>
    </source>
</reference>
<feature type="compositionally biased region" description="Basic and acidic residues" evidence="3">
    <location>
        <begin position="103"/>
        <end position="118"/>
    </location>
</feature>
<keyword evidence="2" id="KW-0720">Serine protease</keyword>
<dbReference type="SUPFAM" id="SSF50993">
    <property type="entry name" value="Peptidase/esterase 'gauge' domain"/>
    <property type="match status" value="1"/>
</dbReference>
<keyword evidence="6" id="KW-1185">Reference proteome</keyword>
<accession>A0A5C6JTL9</accession>
<feature type="compositionally biased region" description="Basic and acidic residues" evidence="3">
    <location>
        <begin position="78"/>
        <end position="88"/>
    </location>
</feature>
<sequence length="902" mass="94762">MAADPRNPLTGAPSFPPRPAGDAGKDVRADPPGDAPRRPPPDRSGGAADAPRAGRGDAADLTDRSEPGRPEDAAGAERWPRSGADRTRGTQARTGTGRPRGTRPKDPTRGVRAPEGEPRSGAAPAAPGRSGGPAPAAGPRRPAGAEQGAERPGAPSPRRSRPLSYEGPVDLPGPGTERAATSDELSGPAGSGEAHAAPETLAVPDAAVSLDDVPRVLVSHGCWYPSVDPGGRRVAFICDRGGVPQLWEGPVDGDDVHLLDAEPDPVTEVAWSPDGRWIAYTTAPGGSEHTRVLCVRPDGTGRRVLAGGEPGSSAYLGCWARDGSALAVTVAEAPARLPPPGAEAGAGSTAEQSGALGPGMGAPSPLPPVSGAAEAVHPEGWTVRDGRATLLGAPSVPAPPTGHVGTVPAAADHEAAESAPRTLSAYLVDPDGSAAPVLVASEREAATLRVCDISRDGRLALVRRGPRARREALVVRIRDQWVTCALRVADGDPWIGAFAPDARTLWLRSDHEREHAALYAVALDPRGGRTGLTVAAQRDGSGLELLTLDRDGRGAVLSWNVRGVSELEVTPLAPGTALDRSRAVPLPHEVVTRVAVTADHDAPVAALSGSLRRPGVWWLPQGAALRTPWSSRDEDVVAPGVHRPVRPVPVRPRARDGLGLGGWYYRAPGRSPREAAPCVLHLHGGPEEQERPVFDPLYHELLGRGLDVFAPDVRGSSGYGRSFVDADLGRGRFAAIDDVADCAAHVVVAGLADPLRLAVMGHSYGGYLVMASLVWHPELFRTGVPVCGMSSFATFFAGTEPWLAQSAAHKYGHPERDRELLHALSPMSRIDELRVPVLAVHGEHDTNVPPGESEQFVRAARERGVEAELLVLRDEGHDFRRADNRRAFRRSAADWIQRHLTG</sequence>
<proteinExistence type="predicted"/>
<dbReference type="InterPro" id="IPR001375">
    <property type="entry name" value="Peptidase_S9_cat"/>
</dbReference>
<dbReference type="PANTHER" id="PTHR42776:SF27">
    <property type="entry name" value="DIPEPTIDYL PEPTIDASE FAMILY MEMBER 6"/>
    <property type="match status" value="1"/>
</dbReference>
<evidence type="ECO:0000313" key="6">
    <source>
        <dbReference type="Proteomes" id="UP000320481"/>
    </source>
</evidence>
<feature type="region of interest" description="Disordered" evidence="3">
    <location>
        <begin position="337"/>
        <end position="373"/>
    </location>
</feature>